<protein>
    <submittedName>
        <fullName evidence="1">Uncharacterized protein</fullName>
    </submittedName>
</protein>
<sequence length="40" mass="4277">MQNLTAQNLAGVAWVEDGRREALGRILAGDPVAPPSWCRG</sequence>
<dbReference type="GeneID" id="60322797"/>
<keyword evidence="2" id="KW-1185">Reference proteome</keyword>
<reference evidence="1 2" key="1">
    <citation type="submission" date="2019-08" db="EMBL/GenBank/DDBJ databases">
        <authorList>
            <person name="Bianchetto T."/>
            <person name="Ward B."/>
            <person name="Althoff P."/>
            <person name="Ashe A."/>
            <person name="Boggs D."/>
            <person name="Devereaux C."/>
            <person name="Kar E."/>
            <person name="Naccarato C."/>
            <person name="Sanders S."/>
            <person name="Haydock J."/>
            <person name="Ettinger A.-S.H."/>
            <person name="Ettinger W.F."/>
            <person name="Anders K.R."/>
            <person name="Garlena R.A."/>
            <person name="Russell D.A."/>
            <person name="Pope W.H."/>
            <person name="Jacobs-Sera D."/>
            <person name="Hatfull G.F."/>
        </authorList>
    </citation>
    <scope>NUCLEOTIDE SEQUENCE [LARGE SCALE GENOMIC DNA]</scope>
</reference>
<dbReference type="RefSeq" id="YP_009951361.1">
    <property type="nucleotide sequence ID" value="NC_051600.1"/>
</dbReference>
<dbReference type="EMBL" id="MN369762">
    <property type="protein sequence ID" value="QGH80458.1"/>
    <property type="molecule type" value="Genomic_DNA"/>
</dbReference>
<organism evidence="1 2">
    <name type="scientific">Mycobacterium phage Bryler</name>
    <dbReference type="NCBI Taxonomy" id="2653755"/>
    <lineage>
        <taxon>Viruses</taxon>
        <taxon>Duplodnaviria</taxon>
        <taxon>Heunggongvirae</taxon>
        <taxon>Uroviricota</taxon>
        <taxon>Caudoviricetes</taxon>
        <taxon>Weiservirinae</taxon>
        <taxon>Unicornvirus</taxon>
        <taxon>Unicornvirus bryler</taxon>
    </lineage>
</organism>
<evidence type="ECO:0000313" key="1">
    <source>
        <dbReference type="EMBL" id="QGH80458.1"/>
    </source>
</evidence>
<evidence type="ECO:0000313" key="2">
    <source>
        <dbReference type="Proteomes" id="UP000405876"/>
    </source>
</evidence>
<accession>A0A5Q2WR78</accession>
<proteinExistence type="predicted"/>
<dbReference type="KEGG" id="vg:60322797"/>
<name>A0A5Q2WR78_9CAUD</name>
<dbReference type="Proteomes" id="UP000405876">
    <property type="component" value="Segment"/>
</dbReference>
<gene>
    <name evidence="1" type="primary">83</name>
    <name evidence="1" type="ORF">SEA_BRYLER_83</name>
</gene>